<protein>
    <recommendedName>
        <fullName evidence="3">DUF2934 domain-containing protein</fullName>
    </recommendedName>
</protein>
<reference evidence="2" key="1">
    <citation type="journal article" date="2019" name="Int. J. Syst. Evol. Microbiol.">
        <title>The Global Catalogue of Microorganisms (GCM) 10K type strain sequencing project: providing services to taxonomists for standard genome sequencing and annotation.</title>
        <authorList>
            <consortium name="The Broad Institute Genomics Platform"/>
            <consortium name="The Broad Institute Genome Sequencing Center for Infectious Disease"/>
            <person name="Wu L."/>
            <person name="Ma J."/>
        </authorList>
    </citation>
    <scope>NUCLEOTIDE SEQUENCE [LARGE SCALE GENOMIC DNA]</scope>
    <source>
        <strain evidence="2">NBRC 101365</strain>
    </source>
</reference>
<keyword evidence="2" id="KW-1185">Reference proteome</keyword>
<dbReference type="InterPro" id="IPR021327">
    <property type="entry name" value="DUF2934"/>
</dbReference>
<evidence type="ECO:0000313" key="2">
    <source>
        <dbReference type="Proteomes" id="UP001156882"/>
    </source>
</evidence>
<gene>
    <name evidence="1" type="ORF">GCM10007874_27960</name>
</gene>
<comment type="caution">
    <text evidence="1">The sequence shown here is derived from an EMBL/GenBank/DDBJ whole genome shotgun (WGS) entry which is preliminary data.</text>
</comment>
<name>A0ABQ6CHS0_9HYPH</name>
<accession>A0ABQ6CHS0</accession>
<evidence type="ECO:0000313" key="1">
    <source>
        <dbReference type="EMBL" id="GLS19779.1"/>
    </source>
</evidence>
<evidence type="ECO:0008006" key="3">
    <source>
        <dbReference type="Google" id="ProtNLM"/>
    </source>
</evidence>
<dbReference type="Pfam" id="PF11154">
    <property type="entry name" value="DUF2934"/>
    <property type="match status" value="1"/>
</dbReference>
<dbReference type="Proteomes" id="UP001156882">
    <property type="component" value="Unassembled WGS sequence"/>
</dbReference>
<proteinExistence type="predicted"/>
<dbReference type="RefSeq" id="WP_284312802.1">
    <property type="nucleotide sequence ID" value="NZ_BSPC01000024.1"/>
</dbReference>
<dbReference type="EMBL" id="BSPC01000024">
    <property type="protein sequence ID" value="GLS19779.1"/>
    <property type="molecule type" value="Genomic_DNA"/>
</dbReference>
<sequence length="101" mass="11359">MTQNLTQKIRDKARELWELEGCPEGRELLHWDMARELVIQENTAEFTLVPENPEGNDIIDAVAALDNLREVPDLSHKGEEHAGSGPYIDPGRPIKIVGGRF</sequence>
<organism evidence="1 2">
    <name type="scientific">Labrys miyagiensis</name>
    <dbReference type="NCBI Taxonomy" id="346912"/>
    <lineage>
        <taxon>Bacteria</taxon>
        <taxon>Pseudomonadati</taxon>
        <taxon>Pseudomonadota</taxon>
        <taxon>Alphaproteobacteria</taxon>
        <taxon>Hyphomicrobiales</taxon>
        <taxon>Xanthobacteraceae</taxon>
        <taxon>Labrys</taxon>
    </lineage>
</organism>